<gene>
    <name evidence="1" type="ORF">OEZ85_013948</name>
</gene>
<evidence type="ECO:0000313" key="1">
    <source>
        <dbReference type="EMBL" id="WIA17040.1"/>
    </source>
</evidence>
<organism evidence="1 2">
    <name type="scientific">Tetradesmus obliquus</name>
    <name type="common">Green alga</name>
    <name type="synonym">Acutodesmus obliquus</name>
    <dbReference type="NCBI Taxonomy" id="3088"/>
    <lineage>
        <taxon>Eukaryota</taxon>
        <taxon>Viridiplantae</taxon>
        <taxon>Chlorophyta</taxon>
        <taxon>core chlorophytes</taxon>
        <taxon>Chlorophyceae</taxon>
        <taxon>CS clade</taxon>
        <taxon>Sphaeropleales</taxon>
        <taxon>Scenedesmaceae</taxon>
        <taxon>Tetradesmus</taxon>
    </lineage>
</organism>
<sequence>MLRAWSDVAAARQQQRQLVKQARAAHMLRLLQSWRGQAAAAAKLSRAVQGAATAHERMLLQRCLRQWMWPVRGRALLARVFAAAEQRWAAASHPQAACGMLGQHAQSFTAMHSAFTAWLHFTADRLSAAAARAAAAAAASDMKQSKGSVLLALGLALLLSAHLGEATSPNCWHWHKPRPFPPVKYGTALPLEDCKTDADCCGNQECRTYSAFPNLGDHAPYPDMHVVGHKRCVPMSFRHATPTADEIYLAPSTPTNPNETATLERINAKYPEFPDFDKWACSAGDYFDWYVPHFCCISDWMTDLFPPCGSEPFCWNTDVVPKSLAACRKIAPYKGFVLNKSGCCVAPGGVSAQDKYTDPTTGSRCLIGFATQAPGPGSDEATFGPIKECCPDTCNYYNPTEDSNWMCVKASDLGWAVDAAGRWVKTAANACDLKAVRDSKVKGSKVKNMKVFDCGV</sequence>
<dbReference type="EMBL" id="CP126215">
    <property type="protein sequence ID" value="WIA17040.1"/>
    <property type="molecule type" value="Genomic_DNA"/>
</dbReference>
<name>A0ABY8U6S8_TETOB</name>
<reference evidence="1 2" key="1">
    <citation type="submission" date="2023-05" db="EMBL/GenBank/DDBJ databases">
        <title>A 100% complete, gapless, phased diploid assembly of the Scenedesmus obliquus UTEX 3031 genome.</title>
        <authorList>
            <person name="Biondi T.C."/>
            <person name="Hanschen E.R."/>
            <person name="Kwon T."/>
            <person name="Eng W."/>
            <person name="Kruse C.P.S."/>
            <person name="Koehler S.I."/>
            <person name="Kunde Y."/>
            <person name="Gleasner C.D."/>
            <person name="You Mak K.T."/>
            <person name="Polle J."/>
            <person name="Hovde B.T."/>
            <person name="Starkenburg S.R."/>
        </authorList>
    </citation>
    <scope>NUCLEOTIDE SEQUENCE [LARGE SCALE GENOMIC DNA]</scope>
    <source>
        <strain evidence="1 2">DOE0152z</strain>
    </source>
</reference>
<protein>
    <submittedName>
        <fullName evidence="1">Uncharacterized protein</fullName>
    </submittedName>
</protein>
<accession>A0ABY8U6S8</accession>
<proteinExistence type="predicted"/>
<keyword evidence="2" id="KW-1185">Reference proteome</keyword>
<dbReference type="Proteomes" id="UP001244341">
    <property type="component" value="Chromosome 8b"/>
</dbReference>
<evidence type="ECO:0000313" key="2">
    <source>
        <dbReference type="Proteomes" id="UP001244341"/>
    </source>
</evidence>